<dbReference type="PANTHER" id="PTHR43398:SF1">
    <property type="entry name" value="DOLICHOL-PHOSPHATE MANNOSYLTRANSFERASE SUBUNIT 1"/>
    <property type="match status" value="1"/>
</dbReference>
<reference evidence="5" key="1">
    <citation type="submission" date="2021-06" db="EMBL/GenBank/DDBJ databases">
        <authorList>
            <person name="Criscuolo A."/>
        </authorList>
    </citation>
    <scope>NUCLEOTIDE SEQUENCE</scope>
    <source>
        <strain evidence="5">CIP111803</strain>
    </source>
</reference>
<dbReference type="EMBL" id="CAJVAP010000048">
    <property type="protein sequence ID" value="CAG7622592.1"/>
    <property type="molecule type" value="Genomic_DNA"/>
</dbReference>
<name>A0A916K363_9MICO</name>
<dbReference type="InterPro" id="IPR001173">
    <property type="entry name" value="Glyco_trans_2-like"/>
</dbReference>
<dbReference type="InterPro" id="IPR039528">
    <property type="entry name" value="DPM1-like"/>
</dbReference>
<dbReference type="GO" id="GO:0004582">
    <property type="term" value="F:dolichyl-phosphate beta-D-mannosyltransferase activity"/>
    <property type="evidence" value="ECO:0007669"/>
    <property type="project" value="InterPro"/>
</dbReference>
<evidence type="ECO:0000313" key="6">
    <source>
        <dbReference type="Proteomes" id="UP000693892"/>
    </source>
</evidence>
<sequence>MKSEGSSRSASPAADRLLVILPTYDEADTLEEVTARIFSAVPHAELLVVDDASPDGTGALAEHLAAVDPRISVLRRPRKLGLGTAYIAGFERAISGGYRWAVEMDADGSHLPEELPSLLAAAEGGAGLVIGTRWMPGGRIEGWPWYRRLISRLGTGVARVALRSRLRDATSGYRVLETKRLAVIEPSRITAQGYAFQVEVAWAFERLGALDPSCTVAEVPITFVERRAGRSKMTPGIVFEALRLVLQWGWRLRFAPGRLEAPAMVTTSSS</sequence>
<dbReference type="CDD" id="cd06442">
    <property type="entry name" value="DPM1_like"/>
    <property type="match status" value="1"/>
</dbReference>
<dbReference type="EC" id="2.4.1.-" evidence="5"/>
<dbReference type="GO" id="GO:0009247">
    <property type="term" value="P:glycolipid biosynthetic process"/>
    <property type="evidence" value="ECO:0007669"/>
    <property type="project" value="TreeGrafter"/>
</dbReference>
<evidence type="ECO:0000259" key="4">
    <source>
        <dbReference type="Pfam" id="PF00535"/>
    </source>
</evidence>
<protein>
    <submittedName>
        <fullName evidence="5">Polyprenol monophosphomannose synthase</fullName>
        <ecNumber evidence="5">2.4.1.-</ecNumber>
    </submittedName>
</protein>
<evidence type="ECO:0000313" key="5">
    <source>
        <dbReference type="EMBL" id="CAG7622592.1"/>
    </source>
</evidence>
<dbReference type="Pfam" id="PF00535">
    <property type="entry name" value="Glycos_transf_2"/>
    <property type="match status" value="1"/>
</dbReference>
<proteinExistence type="inferred from homology"/>
<gene>
    <name evidence="5" type="primary">ppm1</name>
    <name evidence="5" type="ORF">LEUCIP111803_02536</name>
</gene>
<evidence type="ECO:0000256" key="1">
    <source>
        <dbReference type="ARBA" id="ARBA00006739"/>
    </source>
</evidence>
<keyword evidence="2 5" id="KW-0328">Glycosyltransferase</keyword>
<evidence type="ECO:0000256" key="3">
    <source>
        <dbReference type="ARBA" id="ARBA00022679"/>
    </source>
</evidence>
<keyword evidence="3 5" id="KW-0808">Transferase</keyword>
<dbReference type="GO" id="GO:0016020">
    <property type="term" value="C:membrane"/>
    <property type="evidence" value="ECO:0007669"/>
    <property type="project" value="GOC"/>
</dbReference>
<dbReference type="Proteomes" id="UP000693892">
    <property type="component" value="Unassembled WGS sequence"/>
</dbReference>
<comment type="similarity">
    <text evidence="1">Belongs to the glycosyltransferase 2 family.</text>
</comment>
<dbReference type="PANTHER" id="PTHR43398">
    <property type="entry name" value="DOLICHOL-PHOSPHATE MANNOSYLTRANSFERASE SUBUNIT 1"/>
    <property type="match status" value="1"/>
</dbReference>
<comment type="caution">
    <text evidence="5">The sequence shown here is derived from an EMBL/GenBank/DDBJ whole genome shotgun (WGS) entry which is preliminary data.</text>
</comment>
<dbReference type="AlphaFoldDB" id="A0A916K363"/>
<accession>A0A916K363</accession>
<evidence type="ECO:0000256" key="2">
    <source>
        <dbReference type="ARBA" id="ARBA00022676"/>
    </source>
</evidence>
<dbReference type="RefSeq" id="WP_218116448.1">
    <property type="nucleotide sequence ID" value="NZ_CAJVAP010000048.1"/>
</dbReference>
<dbReference type="FunFam" id="3.90.550.10:FF:000122">
    <property type="entry name" value="Dolichol-phosphate mannosyltransferase subunit 1"/>
    <property type="match status" value="1"/>
</dbReference>
<feature type="domain" description="Glycosyltransferase 2-like" evidence="4">
    <location>
        <begin position="19"/>
        <end position="173"/>
    </location>
</feature>
<organism evidence="5 6">
    <name type="scientific">Leucobacter soli</name>
    <dbReference type="NCBI Taxonomy" id="2812850"/>
    <lineage>
        <taxon>Bacteria</taxon>
        <taxon>Bacillati</taxon>
        <taxon>Actinomycetota</taxon>
        <taxon>Actinomycetes</taxon>
        <taxon>Micrococcales</taxon>
        <taxon>Microbacteriaceae</taxon>
        <taxon>Leucobacter</taxon>
    </lineage>
</organism>
<keyword evidence="6" id="KW-1185">Reference proteome</keyword>